<keyword evidence="2" id="KW-1185">Reference proteome</keyword>
<evidence type="ECO:0000313" key="2">
    <source>
        <dbReference type="Proteomes" id="UP000193642"/>
    </source>
</evidence>
<dbReference type="Gene3D" id="3.30.530.20">
    <property type="match status" value="1"/>
</dbReference>
<dbReference type="EMBL" id="MCGO01000057">
    <property type="protein sequence ID" value="ORY36115.1"/>
    <property type="molecule type" value="Genomic_DNA"/>
</dbReference>
<dbReference type="Proteomes" id="UP000193642">
    <property type="component" value="Unassembled WGS sequence"/>
</dbReference>
<name>A0A1Y2BPM1_9FUNG</name>
<reference evidence="1 2" key="1">
    <citation type="submission" date="2016-07" db="EMBL/GenBank/DDBJ databases">
        <title>Pervasive Adenine N6-methylation of Active Genes in Fungi.</title>
        <authorList>
            <consortium name="DOE Joint Genome Institute"/>
            <person name="Mondo S.J."/>
            <person name="Dannebaum R.O."/>
            <person name="Kuo R.C."/>
            <person name="Labutti K."/>
            <person name="Haridas S."/>
            <person name="Kuo A."/>
            <person name="Salamov A."/>
            <person name="Ahrendt S.R."/>
            <person name="Lipzen A."/>
            <person name="Sullivan W."/>
            <person name="Andreopoulos W.B."/>
            <person name="Clum A."/>
            <person name="Lindquist E."/>
            <person name="Daum C."/>
            <person name="Ramamoorthy G.K."/>
            <person name="Gryganskyi A."/>
            <person name="Culley D."/>
            <person name="Magnuson J.K."/>
            <person name="James T.Y."/>
            <person name="O'Malley M.A."/>
            <person name="Stajich J.E."/>
            <person name="Spatafora J.W."/>
            <person name="Visel A."/>
            <person name="Grigoriev I.V."/>
        </authorList>
    </citation>
    <scope>NUCLEOTIDE SEQUENCE [LARGE SCALE GENOMIC DNA]</scope>
    <source>
        <strain evidence="1 2">JEL800</strain>
    </source>
</reference>
<dbReference type="OrthoDB" id="74575at2759"/>
<sequence>MDNYVTLGKVDYVLENGYKVAACLTHTRLAPAARGMISSRDFVDASLIVGPGDADVTSKEAYYSLIWQSLDAEEHKDLLAKLELPPAKHSNAAQSIRGINHLGGGRVSLREGMDGSKECWMDYCCRSEIKGSVPGWLVDMGTGGALESVFVEIRKVKNIM</sequence>
<gene>
    <name evidence="1" type="ORF">BCR33DRAFT_722213</name>
</gene>
<dbReference type="InterPro" id="IPR023393">
    <property type="entry name" value="START-like_dom_sf"/>
</dbReference>
<accession>A0A1Y2BPM1</accession>
<dbReference type="AlphaFoldDB" id="A0A1Y2BPM1"/>
<evidence type="ECO:0000313" key="1">
    <source>
        <dbReference type="EMBL" id="ORY36115.1"/>
    </source>
</evidence>
<comment type="caution">
    <text evidence="1">The sequence shown here is derived from an EMBL/GenBank/DDBJ whole genome shotgun (WGS) entry which is preliminary data.</text>
</comment>
<dbReference type="SUPFAM" id="SSF55961">
    <property type="entry name" value="Bet v1-like"/>
    <property type="match status" value="1"/>
</dbReference>
<proteinExistence type="predicted"/>
<protein>
    <submittedName>
        <fullName evidence="1">Uncharacterized protein</fullName>
    </submittedName>
</protein>
<organism evidence="1 2">
    <name type="scientific">Rhizoclosmatium globosum</name>
    <dbReference type="NCBI Taxonomy" id="329046"/>
    <lineage>
        <taxon>Eukaryota</taxon>
        <taxon>Fungi</taxon>
        <taxon>Fungi incertae sedis</taxon>
        <taxon>Chytridiomycota</taxon>
        <taxon>Chytridiomycota incertae sedis</taxon>
        <taxon>Chytridiomycetes</taxon>
        <taxon>Chytridiales</taxon>
        <taxon>Chytriomycetaceae</taxon>
        <taxon>Rhizoclosmatium</taxon>
    </lineage>
</organism>